<proteinExistence type="predicted"/>
<comment type="caution">
    <text evidence="1">The sequence shown here is derived from an EMBL/GenBank/DDBJ whole genome shotgun (WGS) entry which is preliminary data.</text>
</comment>
<gene>
    <name evidence="1" type="ORF">GMARGA_LOCUS24807</name>
</gene>
<name>A0ABN7W070_GIGMA</name>
<sequence length="100" mass="11872">MRSSKFTYLNFEEYKFFEKSSEEKIFEIRRIALAKAQVLLNNDAEYDKNYDIDWNEIEVKNSNLYNEPLSTMHNKPNIIIEILSIQSSNLMLCIIIDITN</sequence>
<evidence type="ECO:0000313" key="1">
    <source>
        <dbReference type="EMBL" id="CAG8809012.1"/>
    </source>
</evidence>
<feature type="non-terminal residue" evidence="1">
    <location>
        <position position="100"/>
    </location>
</feature>
<protein>
    <submittedName>
        <fullName evidence="1">11156_t:CDS:1</fullName>
    </submittedName>
</protein>
<dbReference type="EMBL" id="CAJVQB010026646">
    <property type="protein sequence ID" value="CAG8809012.1"/>
    <property type="molecule type" value="Genomic_DNA"/>
</dbReference>
<keyword evidence="2" id="KW-1185">Reference proteome</keyword>
<evidence type="ECO:0000313" key="2">
    <source>
        <dbReference type="Proteomes" id="UP000789901"/>
    </source>
</evidence>
<accession>A0ABN7W070</accession>
<dbReference type="Proteomes" id="UP000789901">
    <property type="component" value="Unassembled WGS sequence"/>
</dbReference>
<organism evidence="1 2">
    <name type="scientific">Gigaspora margarita</name>
    <dbReference type="NCBI Taxonomy" id="4874"/>
    <lineage>
        <taxon>Eukaryota</taxon>
        <taxon>Fungi</taxon>
        <taxon>Fungi incertae sedis</taxon>
        <taxon>Mucoromycota</taxon>
        <taxon>Glomeromycotina</taxon>
        <taxon>Glomeromycetes</taxon>
        <taxon>Diversisporales</taxon>
        <taxon>Gigasporaceae</taxon>
        <taxon>Gigaspora</taxon>
    </lineage>
</organism>
<reference evidence="1 2" key="1">
    <citation type="submission" date="2021-06" db="EMBL/GenBank/DDBJ databases">
        <authorList>
            <person name="Kallberg Y."/>
            <person name="Tangrot J."/>
            <person name="Rosling A."/>
        </authorList>
    </citation>
    <scope>NUCLEOTIDE SEQUENCE [LARGE SCALE GENOMIC DNA]</scope>
    <source>
        <strain evidence="1 2">120-4 pot B 10/14</strain>
    </source>
</reference>